<evidence type="ECO:0000256" key="9">
    <source>
        <dbReference type="PROSITE-ProRule" id="PRU00471"/>
    </source>
</evidence>
<evidence type="ECO:0000256" key="2">
    <source>
        <dbReference type="ARBA" id="ARBA00022741"/>
    </source>
</evidence>
<keyword evidence="2" id="KW-0547">Nucleotide-binding</keyword>
<dbReference type="SUPFAM" id="SSF75712">
    <property type="entry name" value="Rad50 coiled-coil Zn hook"/>
    <property type="match status" value="1"/>
</dbReference>
<dbReference type="GO" id="GO:0046872">
    <property type="term" value="F:metal ion binding"/>
    <property type="evidence" value="ECO:0007669"/>
    <property type="project" value="UniProtKB-UniRule"/>
</dbReference>
<dbReference type="InterPro" id="IPR038729">
    <property type="entry name" value="Rad50/SbcC_AAA"/>
</dbReference>
<dbReference type="PROSITE" id="PS50862">
    <property type="entry name" value="AA_TRNA_LIGASE_II"/>
    <property type="match status" value="1"/>
</dbReference>
<comment type="caution">
    <text evidence="13">The sequence shown here is derived from an EMBL/GenBank/DDBJ whole genome shotgun (WGS) entry which is preliminary data.</text>
</comment>
<sequence>MIPLILEAKNFMAYEHLELDFSPFQIACLTGANGSGKSSILDALTWALFEKSRSPNSEDIIRLGESEVSVQFSFELENKTYRILRSRQRSKGKSPGKHTLEFQVKSEEGFRSLSGKGVKETQQEIIQTLRMDYTLFINSSFILQGRADVFTTSSAKERKDVLADILNLNQYEKLQALAKEKKTRFQQEKQVIQGQLQQLEAQLTAKPFVEEQILSLQEAEKELNQKLKASQNALETKTEAFNRLQLQNAELQIFEQRQVQLKQELSLIEKNKQENQIEQARILKLREQRPQIEAGYQRLQSYAEQKTALEAQVTQLQELQTEKHQAQQKFQSEAHAVSLKLNQAQEALKYLRKEAQKWQTLQNKAPEIRADWERYTLLLTEFQTWEEKFSQDQFLRQSLLDKTKEVESFSRELEDQAHALRAYIAAQSQKLEAEVSLQDRLQDRLSEMEALNLLQHQLNEITTAGQAQNQFKEQKTERLRSLAENELLLAEKKEQLESHQADACPLCERLLNPEDLNLLVQKYSQDLNQNQTQQKKLQQELEDLEAQILSFRAEYSQLTRELKKRDPLQKEIGQIEQALEALKASKAELIEKEAELAQLLDALKHSPSLQRLRAEKEEISAQIRVLDYQPERHQKARKALSQYAGIEQKFKEAEQAETELAQLTAQIAEQAQTSSLLETILQEQSFAPELKAQITRLEHELEPLPEWVKNLQFIRDEIQRLKIYQQKWEALLSGEELWGQISKESERIAQTEASLVLEQTQLFEKLSQAEQIRQAYLSAESETRLLKTQLNIYLAEEKENHAKIFALEKELQSLNLQSEMREEALLAQKNLDQEFRLYAELTDIFGQKGIQAVVIENAIPEIEHAANDLLSQMTEGRMHIKFQTLKSLKSKDSLVETLDILISDEMGTRSYETFSAGETFRVNFAIRLAISRMLARRAGAKLQTLVIDEGFGSQDEQGKSRLVEAINSVAGLYACILVITHVDDLKSLFPFRIEVQKYPEGSRVRLSH</sequence>
<evidence type="ECO:0000259" key="12">
    <source>
        <dbReference type="PROSITE" id="PS51131"/>
    </source>
</evidence>
<evidence type="ECO:0000256" key="6">
    <source>
        <dbReference type="ARBA" id="ARBA00022840"/>
    </source>
</evidence>
<dbReference type="GO" id="GO:0005524">
    <property type="term" value="F:ATP binding"/>
    <property type="evidence" value="ECO:0007669"/>
    <property type="project" value="UniProtKB-KW"/>
</dbReference>
<dbReference type="GO" id="GO:0016887">
    <property type="term" value="F:ATP hydrolysis activity"/>
    <property type="evidence" value="ECO:0007669"/>
    <property type="project" value="InterPro"/>
</dbReference>
<keyword evidence="8" id="KW-0234">DNA repair</keyword>
<evidence type="ECO:0008006" key="15">
    <source>
        <dbReference type="Google" id="ProtNLM"/>
    </source>
</evidence>
<evidence type="ECO:0000313" key="13">
    <source>
        <dbReference type="EMBL" id="PIW16820.1"/>
    </source>
</evidence>
<dbReference type="Pfam" id="PF04423">
    <property type="entry name" value="Rad50_zn_hook"/>
    <property type="match status" value="1"/>
</dbReference>
<dbReference type="Pfam" id="PF13476">
    <property type="entry name" value="AAA_23"/>
    <property type="match status" value="1"/>
</dbReference>
<evidence type="ECO:0000259" key="11">
    <source>
        <dbReference type="PROSITE" id="PS50862"/>
    </source>
</evidence>
<dbReference type="InterPro" id="IPR027417">
    <property type="entry name" value="P-loop_NTPase"/>
</dbReference>
<dbReference type="SUPFAM" id="SSF52540">
    <property type="entry name" value="P-loop containing nucleoside triphosphate hydrolases"/>
    <property type="match status" value="2"/>
</dbReference>
<feature type="domain" description="Zinc-hook" evidence="12">
    <location>
        <begin position="458"/>
        <end position="563"/>
    </location>
</feature>
<keyword evidence="1 9" id="KW-0479">Metal-binding</keyword>
<keyword evidence="6" id="KW-0067">ATP-binding</keyword>
<dbReference type="EMBL" id="PFFQ01000034">
    <property type="protein sequence ID" value="PIW16820.1"/>
    <property type="molecule type" value="Genomic_DNA"/>
</dbReference>
<evidence type="ECO:0000256" key="5">
    <source>
        <dbReference type="ARBA" id="ARBA00022833"/>
    </source>
</evidence>
<name>A0A2M7G4K9_9BACT</name>
<feature type="binding site" evidence="9">
    <location>
        <position position="507"/>
    </location>
    <ligand>
        <name>Zn(2+)</name>
        <dbReference type="ChEBI" id="CHEBI:29105"/>
    </ligand>
</feature>
<feature type="coiled-coil region" evidence="10">
    <location>
        <begin position="168"/>
        <end position="361"/>
    </location>
</feature>
<evidence type="ECO:0000256" key="3">
    <source>
        <dbReference type="ARBA" id="ARBA00022763"/>
    </source>
</evidence>
<reference evidence="13 14" key="1">
    <citation type="submission" date="2017-09" db="EMBL/GenBank/DDBJ databases">
        <title>Depth-based differentiation of microbial function through sediment-hosted aquifers and enrichment of novel symbionts in the deep terrestrial subsurface.</title>
        <authorList>
            <person name="Probst A.J."/>
            <person name="Ladd B."/>
            <person name="Jarett J.K."/>
            <person name="Geller-Mcgrath D.E."/>
            <person name="Sieber C.M."/>
            <person name="Emerson J.B."/>
            <person name="Anantharaman K."/>
            <person name="Thomas B.C."/>
            <person name="Malmstrom R."/>
            <person name="Stieglmeier M."/>
            <person name="Klingl A."/>
            <person name="Woyke T."/>
            <person name="Ryan C.M."/>
            <person name="Banfield J.F."/>
        </authorList>
    </citation>
    <scope>NUCLEOTIDE SEQUENCE [LARGE SCALE GENOMIC DNA]</scope>
    <source>
        <strain evidence="13">CG17_big_fil_post_rev_8_21_14_2_50_48_46</strain>
    </source>
</reference>
<evidence type="ECO:0000256" key="4">
    <source>
        <dbReference type="ARBA" id="ARBA00022801"/>
    </source>
</evidence>
<keyword evidence="4" id="KW-0378">Hydrolase</keyword>
<evidence type="ECO:0000256" key="1">
    <source>
        <dbReference type="ARBA" id="ARBA00022723"/>
    </source>
</evidence>
<dbReference type="PANTHER" id="PTHR32114">
    <property type="entry name" value="ABC TRANSPORTER ABCH.3"/>
    <property type="match status" value="1"/>
</dbReference>
<keyword evidence="7 10" id="KW-0175">Coiled coil</keyword>
<keyword evidence="3" id="KW-0227">DNA damage</keyword>
<dbReference type="AlphaFoldDB" id="A0A2M7G4K9"/>
<dbReference type="Pfam" id="PF13558">
    <property type="entry name" value="SbcC_Walker_B"/>
    <property type="match status" value="1"/>
</dbReference>
<organism evidence="13 14">
    <name type="scientific">bacterium (Candidatus Blackallbacteria) CG17_big_fil_post_rev_8_21_14_2_50_48_46</name>
    <dbReference type="NCBI Taxonomy" id="2014261"/>
    <lineage>
        <taxon>Bacteria</taxon>
        <taxon>Candidatus Blackallbacteria</taxon>
    </lineage>
</organism>
<evidence type="ECO:0000256" key="10">
    <source>
        <dbReference type="SAM" id="Coils"/>
    </source>
</evidence>
<evidence type="ECO:0000256" key="8">
    <source>
        <dbReference type="ARBA" id="ARBA00023204"/>
    </source>
</evidence>
<feature type="coiled-coil region" evidence="10">
    <location>
        <begin position="482"/>
        <end position="673"/>
    </location>
</feature>
<proteinExistence type="predicted"/>
<feature type="domain" description="Aminoacyl-transfer RNA synthetases class-II family profile" evidence="11">
    <location>
        <begin position="551"/>
        <end position="990"/>
    </location>
</feature>
<evidence type="ECO:0000313" key="14">
    <source>
        <dbReference type="Proteomes" id="UP000231019"/>
    </source>
</evidence>
<dbReference type="Gene3D" id="3.40.50.300">
    <property type="entry name" value="P-loop containing nucleotide triphosphate hydrolases"/>
    <property type="match status" value="2"/>
</dbReference>
<accession>A0A2M7G4K9</accession>
<protein>
    <recommendedName>
        <fullName evidence="15">Zinc-hook domain-containing protein</fullName>
    </recommendedName>
</protein>
<keyword evidence="5 9" id="KW-0862">Zinc</keyword>
<dbReference type="PROSITE" id="PS51131">
    <property type="entry name" value="ZN_HOOK"/>
    <property type="match status" value="1"/>
</dbReference>
<dbReference type="GO" id="GO:0006302">
    <property type="term" value="P:double-strand break repair"/>
    <property type="evidence" value="ECO:0007669"/>
    <property type="project" value="InterPro"/>
</dbReference>
<dbReference type="InterPro" id="IPR006195">
    <property type="entry name" value="aa-tRNA-synth_II"/>
</dbReference>
<dbReference type="PANTHER" id="PTHR32114:SF2">
    <property type="entry name" value="ABC TRANSPORTER ABCH.3"/>
    <property type="match status" value="1"/>
</dbReference>
<dbReference type="Proteomes" id="UP000231019">
    <property type="component" value="Unassembled WGS sequence"/>
</dbReference>
<feature type="binding site" evidence="9">
    <location>
        <position position="504"/>
    </location>
    <ligand>
        <name>Zn(2+)</name>
        <dbReference type="ChEBI" id="CHEBI:29105"/>
    </ligand>
</feature>
<dbReference type="InterPro" id="IPR013134">
    <property type="entry name" value="Zn_hook_RAD50"/>
</dbReference>
<evidence type="ECO:0000256" key="7">
    <source>
        <dbReference type="ARBA" id="ARBA00023054"/>
    </source>
</evidence>
<gene>
    <name evidence="13" type="ORF">COW36_11090</name>
</gene>